<protein>
    <recommendedName>
        <fullName evidence="3">PhiE125 gp8 family phage protein</fullName>
    </recommendedName>
</protein>
<name>A0A0H4V9E9_9SPHN</name>
<accession>A0A0H4V9E9</accession>
<reference evidence="1 2" key="1">
    <citation type="journal article" date="2015" name="Int. J. Syst. Evol. Microbiol.">
        <title>Erythrobacter atlanticus sp. nov., a bacterium from ocean sediment able to degrade polycyclic aromatic hydrocarbons.</title>
        <authorList>
            <person name="Zhuang L."/>
            <person name="Liu Y."/>
            <person name="Wang L."/>
            <person name="Wang W."/>
            <person name="Shao Z."/>
        </authorList>
    </citation>
    <scope>NUCLEOTIDE SEQUENCE [LARGE SCALE GENOMIC DNA]</scope>
    <source>
        <strain evidence="2">s21-N3</strain>
    </source>
</reference>
<evidence type="ECO:0000313" key="2">
    <source>
        <dbReference type="Proteomes" id="UP000059113"/>
    </source>
</evidence>
<dbReference type="KEGG" id="ery:CP97_02900"/>
<evidence type="ECO:0000313" key="1">
    <source>
        <dbReference type="EMBL" id="AKQ41217.1"/>
    </source>
</evidence>
<proteinExistence type="predicted"/>
<gene>
    <name evidence="1" type="ORF">CP97_02900</name>
</gene>
<dbReference type="OrthoDB" id="8478788at2"/>
<dbReference type="InterPro" id="IPR011738">
    <property type="entry name" value="Phage_CHP"/>
</dbReference>
<reference evidence="2" key="2">
    <citation type="submission" date="2015-04" db="EMBL/GenBank/DDBJ databases">
        <title>The complete genome sequence of Erythrobacter sp. s21-N3.</title>
        <authorList>
            <person name="Zhuang L."/>
            <person name="Liu Y."/>
            <person name="Shao Z."/>
        </authorList>
    </citation>
    <scope>NUCLEOTIDE SEQUENCE [LARGE SCALE GENOMIC DNA]</scope>
    <source>
        <strain evidence="2">s21-N3</strain>
    </source>
</reference>
<dbReference type="STRING" id="1648404.CP97_02900"/>
<keyword evidence="2" id="KW-1185">Reference proteome</keyword>
<sequence length="182" mass="19933">MKRAIVAPTLLAGTALNELKQWLAITTTRDDAALIALLRAAIEACEGFTRQMSLQSTCEEMLPALRRWHRLSTNPVQAITSVHAIAPDGTRRMLDTGDYLFDITADGCGRVNLLVPVEEGRIALGFVAGLAVDWESLPVGLRHGIIRLAAHSYRMRNEGGSDGTPPAAVVALWQPWRRLRLV</sequence>
<dbReference type="PATRIC" id="fig|1648404.4.peg.614"/>
<dbReference type="RefSeq" id="WP_048884716.1">
    <property type="nucleotide sequence ID" value="NZ_CP011310.1"/>
</dbReference>
<dbReference type="Proteomes" id="UP000059113">
    <property type="component" value="Chromosome"/>
</dbReference>
<dbReference type="NCBIfam" id="TIGR02215">
    <property type="entry name" value="phage_chp_gp8"/>
    <property type="match status" value="1"/>
</dbReference>
<dbReference type="AlphaFoldDB" id="A0A0H4V9E9"/>
<dbReference type="Gene3D" id="1.10.3230.30">
    <property type="entry name" value="Phage gp6-like head-tail connector protein"/>
    <property type="match status" value="1"/>
</dbReference>
<organism evidence="1 2">
    <name type="scientific">Aurantiacibacter atlanticus</name>
    <dbReference type="NCBI Taxonomy" id="1648404"/>
    <lineage>
        <taxon>Bacteria</taxon>
        <taxon>Pseudomonadati</taxon>
        <taxon>Pseudomonadota</taxon>
        <taxon>Alphaproteobacteria</taxon>
        <taxon>Sphingomonadales</taxon>
        <taxon>Erythrobacteraceae</taxon>
        <taxon>Aurantiacibacter</taxon>
    </lineage>
</organism>
<evidence type="ECO:0008006" key="3">
    <source>
        <dbReference type="Google" id="ProtNLM"/>
    </source>
</evidence>
<dbReference type="EMBL" id="CP011310">
    <property type="protein sequence ID" value="AKQ41217.1"/>
    <property type="molecule type" value="Genomic_DNA"/>
</dbReference>